<dbReference type="Proteomes" id="UP001344658">
    <property type="component" value="Unassembled WGS sequence"/>
</dbReference>
<gene>
    <name evidence="3" type="ORF">V2S66_25050</name>
</gene>
<reference evidence="3 4" key="1">
    <citation type="submission" date="2023-12" db="EMBL/GenBank/DDBJ databases">
        <title>Streptomyces sp. V4-01.</title>
        <authorList>
            <person name="Somphong A."/>
            <person name="Phongsopitanun W."/>
        </authorList>
    </citation>
    <scope>NUCLEOTIDE SEQUENCE [LARGE SCALE GENOMIC DNA]</scope>
    <source>
        <strain evidence="3 4">V4-01</strain>
    </source>
</reference>
<dbReference type="Gene3D" id="1.10.287.100">
    <property type="match status" value="1"/>
</dbReference>
<feature type="compositionally biased region" description="Low complexity" evidence="1">
    <location>
        <begin position="9"/>
        <end position="39"/>
    </location>
</feature>
<dbReference type="SUPFAM" id="SSF46785">
    <property type="entry name" value="Winged helix' DNA-binding domain"/>
    <property type="match status" value="1"/>
</dbReference>
<dbReference type="EMBL" id="JAZEWV010000026">
    <property type="protein sequence ID" value="MEE4545224.1"/>
    <property type="molecule type" value="Genomic_DNA"/>
</dbReference>
<organism evidence="3 4">
    <name type="scientific">Actinacidiphila polyblastidii</name>
    <dbReference type="NCBI Taxonomy" id="3110430"/>
    <lineage>
        <taxon>Bacteria</taxon>
        <taxon>Bacillati</taxon>
        <taxon>Actinomycetota</taxon>
        <taxon>Actinomycetes</taxon>
        <taxon>Kitasatosporales</taxon>
        <taxon>Streptomycetaceae</taxon>
        <taxon>Actinacidiphila</taxon>
    </lineage>
</organism>
<dbReference type="InterPro" id="IPR036388">
    <property type="entry name" value="WH-like_DNA-bd_sf"/>
</dbReference>
<dbReference type="InterPro" id="IPR036390">
    <property type="entry name" value="WH_DNA-bd_sf"/>
</dbReference>
<accession>A0ABU7PIW3</accession>
<evidence type="ECO:0000313" key="3">
    <source>
        <dbReference type="EMBL" id="MEE4545224.1"/>
    </source>
</evidence>
<feature type="domain" description="HTH marR-type" evidence="2">
    <location>
        <begin position="60"/>
        <end position="192"/>
    </location>
</feature>
<dbReference type="SMART" id="SM00347">
    <property type="entry name" value="HTH_MARR"/>
    <property type="match status" value="1"/>
</dbReference>
<evidence type="ECO:0000313" key="4">
    <source>
        <dbReference type="Proteomes" id="UP001344658"/>
    </source>
</evidence>
<protein>
    <submittedName>
        <fullName evidence="3">MarR family transcriptional regulator</fullName>
    </submittedName>
</protein>
<dbReference type="Pfam" id="PF01047">
    <property type="entry name" value="MarR"/>
    <property type="match status" value="1"/>
</dbReference>
<dbReference type="InterPro" id="IPR000835">
    <property type="entry name" value="HTH_MarR-typ"/>
</dbReference>
<keyword evidence="4" id="KW-1185">Reference proteome</keyword>
<evidence type="ECO:0000256" key="1">
    <source>
        <dbReference type="SAM" id="MobiDB-lite"/>
    </source>
</evidence>
<dbReference type="PANTHER" id="PTHR39515:SF2">
    <property type="entry name" value="HTH-TYPE TRANSCRIPTIONAL REGULATOR RV0880"/>
    <property type="match status" value="1"/>
</dbReference>
<dbReference type="PANTHER" id="PTHR39515">
    <property type="entry name" value="CONSERVED PROTEIN"/>
    <property type="match status" value="1"/>
</dbReference>
<evidence type="ECO:0000259" key="2">
    <source>
        <dbReference type="PROSITE" id="PS50995"/>
    </source>
</evidence>
<feature type="region of interest" description="Disordered" evidence="1">
    <location>
        <begin position="1"/>
        <end position="57"/>
    </location>
</feature>
<dbReference type="Gene3D" id="1.10.10.10">
    <property type="entry name" value="Winged helix-like DNA-binding domain superfamily/Winged helix DNA-binding domain"/>
    <property type="match status" value="1"/>
</dbReference>
<dbReference type="PROSITE" id="PS50995">
    <property type="entry name" value="HTH_MARR_2"/>
    <property type="match status" value="1"/>
</dbReference>
<name>A0ABU7PIW3_9ACTN</name>
<dbReference type="RefSeq" id="WP_330798643.1">
    <property type="nucleotide sequence ID" value="NZ_JAZEWV010000026.1"/>
</dbReference>
<comment type="caution">
    <text evidence="3">The sequence shown here is derived from an EMBL/GenBank/DDBJ whole genome shotgun (WGS) entry which is preliminary data.</text>
</comment>
<sequence length="194" mass="20004">MTALGSTLPADGDPADGGPADGDPADGGPVSAGAADGSPVSADPVSADGGPADGSPARVATDLRIALGPLVRRLRRFRPDGELTLSQTSALVRLDREGPATSSELAAAEGIRPQSMCTIVNALLERGLVSRAQDPADGRRMVVSLSPAGRAGLHGARAERARRLAEAIEAELTPRERRQLAEAIPLLERITRRV</sequence>
<dbReference type="InterPro" id="IPR052526">
    <property type="entry name" value="HTH-type_Bedaq_tolerance"/>
</dbReference>
<proteinExistence type="predicted"/>